<dbReference type="InterPro" id="IPR000914">
    <property type="entry name" value="SBP_5_dom"/>
</dbReference>
<dbReference type="InterPro" id="IPR039424">
    <property type="entry name" value="SBP_5"/>
</dbReference>
<organism evidence="4 5">
    <name type="scientific">Acidovorax cavernicola</name>
    <dbReference type="NCBI Taxonomy" id="1675792"/>
    <lineage>
        <taxon>Bacteria</taxon>
        <taxon>Pseudomonadati</taxon>
        <taxon>Pseudomonadota</taxon>
        <taxon>Betaproteobacteria</taxon>
        <taxon>Burkholderiales</taxon>
        <taxon>Comamonadaceae</taxon>
        <taxon>Acidovorax</taxon>
    </lineage>
</organism>
<dbReference type="Pfam" id="PF00496">
    <property type="entry name" value="SBP_bac_5"/>
    <property type="match status" value="1"/>
</dbReference>
<dbReference type="PIRSF" id="PIRSF002741">
    <property type="entry name" value="MppA"/>
    <property type="match status" value="1"/>
</dbReference>
<evidence type="ECO:0000256" key="2">
    <source>
        <dbReference type="ARBA" id="ARBA00022729"/>
    </source>
</evidence>
<name>A0A9X8GRW6_9BURK</name>
<evidence type="ECO:0000256" key="1">
    <source>
        <dbReference type="ARBA" id="ARBA00005695"/>
    </source>
</evidence>
<dbReference type="AlphaFoldDB" id="A0A9X8GRW6"/>
<dbReference type="GO" id="GO:1904680">
    <property type="term" value="F:peptide transmembrane transporter activity"/>
    <property type="evidence" value="ECO:0007669"/>
    <property type="project" value="TreeGrafter"/>
</dbReference>
<dbReference type="PANTHER" id="PTHR30290">
    <property type="entry name" value="PERIPLASMIC BINDING COMPONENT OF ABC TRANSPORTER"/>
    <property type="match status" value="1"/>
</dbReference>
<reference evidence="4 5" key="1">
    <citation type="submission" date="2018-09" db="EMBL/GenBank/DDBJ databases">
        <title>Acidovorax cavernicola nov. sp. isolated from Gruta de las Maravillas (Aracena, Spain).</title>
        <authorList>
            <person name="Jurado V."/>
            <person name="Gutierrez-Patricio S."/>
            <person name="Gonzalez-Pimentel J.L."/>
            <person name="Miller A.Z."/>
            <person name="Laiz L."/>
            <person name="Saiz-Jimenez C."/>
        </authorList>
    </citation>
    <scope>NUCLEOTIDE SEQUENCE [LARGE SCALE GENOMIC DNA]</scope>
    <source>
        <strain evidence="4 5">1011MAR4D40.2</strain>
    </source>
</reference>
<dbReference type="GO" id="GO:0015833">
    <property type="term" value="P:peptide transport"/>
    <property type="evidence" value="ECO:0007669"/>
    <property type="project" value="TreeGrafter"/>
</dbReference>
<feature type="domain" description="Solute-binding protein family 5" evidence="3">
    <location>
        <begin position="88"/>
        <end position="404"/>
    </location>
</feature>
<dbReference type="InterPro" id="IPR030678">
    <property type="entry name" value="Peptide/Ni-bd"/>
</dbReference>
<evidence type="ECO:0000313" key="4">
    <source>
        <dbReference type="EMBL" id="RIX71815.1"/>
    </source>
</evidence>
<evidence type="ECO:0000313" key="5">
    <source>
        <dbReference type="Proteomes" id="UP000265619"/>
    </source>
</evidence>
<keyword evidence="2" id="KW-0732">Signal</keyword>
<dbReference type="OrthoDB" id="9801799at2"/>
<dbReference type="Gene3D" id="3.40.190.10">
    <property type="entry name" value="Periplasmic binding protein-like II"/>
    <property type="match status" value="1"/>
</dbReference>
<proteinExistence type="inferred from homology"/>
<dbReference type="GO" id="GO:0043190">
    <property type="term" value="C:ATP-binding cassette (ABC) transporter complex"/>
    <property type="evidence" value="ECO:0007669"/>
    <property type="project" value="InterPro"/>
</dbReference>
<comment type="caution">
    <text evidence="4">The sequence shown here is derived from an EMBL/GenBank/DDBJ whole genome shotgun (WGS) entry which is preliminary data.</text>
</comment>
<dbReference type="RefSeq" id="WP_119558744.1">
    <property type="nucleotide sequence ID" value="NZ_QXMN01000128.1"/>
</dbReference>
<dbReference type="GO" id="GO:0030288">
    <property type="term" value="C:outer membrane-bounded periplasmic space"/>
    <property type="evidence" value="ECO:0007669"/>
    <property type="project" value="UniProtKB-ARBA"/>
</dbReference>
<dbReference type="Gene3D" id="3.10.105.10">
    <property type="entry name" value="Dipeptide-binding Protein, Domain 3"/>
    <property type="match status" value="1"/>
</dbReference>
<evidence type="ECO:0000259" key="3">
    <source>
        <dbReference type="Pfam" id="PF00496"/>
    </source>
</evidence>
<gene>
    <name evidence="4" type="ORF">D3H34_31540</name>
</gene>
<dbReference type="Proteomes" id="UP000265619">
    <property type="component" value="Unassembled WGS sequence"/>
</dbReference>
<sequence length="521" mass="58719">MSTPNSCVPDLSRRALLLAAGGSASLGWSQAARAQTETPRRGGKFVYANVYPNNRMGDARKGRHPYYMLDLNTRSVYNGLTYVDDSLTVQPELALAWSASDDQKVWTIALRPGVQFHDGRDMRAEDVVASFEFHRANTSYAKQIDKVEKTGPLQVRMHLSQSNSEFPFTLGEYQLMVMPEQPQETIGLSGIGTGPYRIVDLDPKRRMIAERNPHYWRAGLPYFDRLEIVSLPGRMEAAINGFRSHLYDAVFGVDPGMLPDLERLSGVRVDYSRAGDQALMILPKHEGSVFRDKRVRQALALAIDREQVMRVVYGQTMGWAGNESHLTPSNAEFVAPFKRDVKKARQLLAQAGYPNGIKLPTFYFAASWPEIPRVFQVIAQSVKEAGIQMPIEQRPSDGYRDWRVGDKLADGATKHRFAYGPSGVRNPAVSLFRMRPDSNESGYWSGAACDEYMALYDRAVAQKQPDKRQALYVRMQQILQEEVPAIHPVGRKNLLIAKTHVRGLKNHSQAWSVRFDEVWKA</sequence>
<dbReference type="EMBL" id="QXMN01000128">
    <property type="protein sequence ID" value="RIX71815.1"/>
    <property type="molecule type" value="Genomic_DNA"/>
</dbReference>
<accession>A0A9X8GRW6</accession>
<dbReference type="PANTHER" id="PTHR30290:SF38">
    <property type="entry name" value="D,D-DIPEPTIDE-BINDING PERIPLASMIC PROTEIN DDPA-RELATED"/>
    <property type="match status" value="1"/>
</dbReference>
<protein>
    <recommendedName>
        <fullName evidence="3">Solute-binding protein family 5 domain-containing protein</fullName>
    </recommendedName>
</protein>
<dbReference type="SUPFAM" id="SSF53850">
    <property type="entry name" value="Periplasmic binding protein-like II"/>
    <property type="match status" value="1"/>
</dbReference>
<comment type="similarity">
    <text evidence="1">Belongs to the bacterial solute-binding protein 5 family.</text>
</comment>
<dbReference type="Gene3D" id="3.90.76.10">
    <property type="entry name" value="Dipeptide-binding Protein, Domain 1"/>
    <property type="match status" value="1"/>
</dbReference>
<keyword evidence="5" id="KW-1185">Reference proteome</keyword>